<reference evidence="9" key="1">
    <citation type="submission" date="2021-08" db="EMBL/GenBank/DDBJ databases">
        <authorList>
            <person name="Misof B."/>
            <person name="Oliver O."/>
            <person name="Podsiadlowski L."/>
            <person name="Donath A."/>
            <person name="Peters R."/>
            <person name="Mayer C."/>
            <person name="Rust J."/>
            <person name="Gunkel S."/>
            <person name="Lesny P."/>
            <person name="Martin S."/>
            <person name="Oeyen J.P."/>
            <person name="Petersen M."/>
            <person name="Panagiotis P."/>
            <person name="Wilbrandt J."/>
            <person name="Tanja T."/>
        </authorList>
    </citation>
    <scope>NUCLEOTIDE SEQUENCE</scope>
    <source>
        <strain evidence="9">GBR_01_08_01A</strain>
        <tissue evidence="9">Thorax + abdomen</tissue>
    </source>
</reference>
<evidence type="ECO:0000256" key="4">
    <source>
        <dbReference type="ARBA" id="ARBA00023273"/>
    </source>
</evidence>
<organism evidence="9 10">
    <name type="scientific">Odynerus spinipes</name>
    <dbReference type="NCBI Taxonomy" id="1348599"/>
    <lineage>
        <taxon>Eukaryota</taxon>
        <taxon>Metazoa</taxon>
        <taxon>Ecdysozoa</taxon>
        <taxon>Arthropoda</taxon>
        <taxon>Hexapoda</taxon>
        <taxon>Insecta</taxon>
        <taxon>Pterygota</taxon>
        <taxon>Neoptera</taxon>
        <taxon>Endopterygota</taxon>
        <taxon>Hymenoptera</taxon>
        <taxon>Apocrita</taxon>
        <taxon>Aculeata</taxon>
        <taxon>Vespoidea</taxon>
        <taxon>Vespidae</taxon>
        <taxon>Eumeninae</taxon>
        <taxon>Odynerus</taxon>
    </lineage>
</organism>
<proteinExistence type="inferred from homology"/>
<keyword evidence="7" id="KW-0175">Coiled coil</keyword>
<protein>
    <recommendedName>
        <fullName evidence="6">Cilia- and flagella-associated protein 91</fullName>
    </recommendedName>
</protein>
<evidence type="ECO:0000256" key="7">
    <source>
        <dbReference type="SAM" id="Coils"/>
    </source>
</evidence>
<keyword evidence="2" id="KW-0963">Cytoplasm</keyword>
<dbReference type="PANTHER" id="PTHR22455:SF10">
    <property type="entry name" value="CILIA- AND FLAGELLA-ASSOCIATED PROTEIN 91"/>
    <property type="match status" value="1"/>
</dbReference>
<reference evidence="9" key="2">
    <citation type="journal article" date="2023" name="Commun. Biol.">
        <title>Intrasexual cuticular hydrocarbon dimorphism in a wasp sheds light on hydrocarbon biosynthesis genes in Hymenoptera.</title>
        <authorList>
            <person name="Moris V.C."/>
            <person name="Podsiadlowski L."/>
            <person name="Martin S."/>
            <person name="Oeyen J.P."/>
            <person name="Donath A."/>
            <person name="Petersen M."/>
            <person name="Wilbrandt J."/>
            <person name="Misof B."/>
            <person name="Liedtke D."/>
            <person name="Thamm M."/>
            <person name="Scheiner R."/>
            <person name="Schmitt T."/>
            <person name="Niehuis O."/>
        </authorList>
    </citation>
    <scope>NUCLEOTIDE SEQUENCE</scope>
    <source>
        <strain evidence="9">GBR_01_08_01A</strain>
    </source>
</reference>
<dbReference type="GO" id="GO:0005930">
    <property type="term" value="C:axoneme"/>
    <property type="evidence" value="ECO:0007669"/>
    <property type="project" value="UniProtKB-SubCell"/>
</dbReference>
<dbReference type="PANTHER" id="PTHR22455">
    <property type="entry name" value="CILIA- AND FLAGELLA-ASSOCIATED PROTEIN 91"/>
    <property type="match status" value="1"/>
</dbReference>
<dbReference type="AlphaFoldDB" id="A0AAD9RRT6"/>
<comment type="subcellular location">
    <subcellularLocation>
        <location evidence="1">Cytoplasm</location>
        <location evidence="1">Cytoskeleton</location>
        <location evidence="1">Cilium axoneme</location>
    </subcellularLocation>
</comment>
<evidence type="ECO:0000313" key="9">
    <source>
        <dbReference type="EMBL" id="KAK2584548.1"/>
    </source>
</evidence>
<dbReference type="InterPro" id="IPR032840">
    <property type="entry name" value="CFAP91_dom"/>
</dbReference>
<dbReference type="InterPro" id="IPR026720">
    <property type="entry name" value="CFAP91"/>
</dbReference>
<dbReference type="EMBL" id="JAIFRP010000026">
    <property type="protein sequence ID" value="KAK2584548.1"/>
    <property type="molecule type" value="Genomic_DNA"/>
</dbReference>
<keyword evidence="4" id="KW-0966">Cell projection</keyword>
<name>A0AAD9RRT6_9HYME</name>
<comment type="similarity">
    <text evidence="5">Belongs to the CFAP91 family.</text>
</comment>
<keyword evidence="3" id="KW-0206">Cytoskeleton</keyword>
<evidence type="ECO:0000256" key="2">
    <source>
        <dbReference type="ARBA" id="ARBA00022490"/>
    </source>
</evidence>
<evidence type="ECO:0000256" key="1">
    <source>
        <dbReference type="ARBA" id="ARBA00004430"/>
    </source>
</evidence>
<evidence type="ECO:0000256" key="5">
    <source>
        <dbReference type="ARBA" id="ARBA00029468"/>
    </source>
</evidence>
<sequence>MATHCKPVEVTVQQKCKHFQESTAFQYSPTMQDKNIHYDTEILDNVLKNMRQQYCISMQQSKLFKNVQTQTDYRESETQTLPWEPPYKIHAGHNPEVLTLSHLTCSHGLPVGMHEISIINRTKMKNTWEMFLPPMDTEANIKIRKCIIKMLEEDQWAFRDAEIQHIMDMRLQLMDKLSRSRENKHNEKIQNRFKRLKNNLGMHRDEKISVIRHNLKRDLRKLYKLHCNKYQLQKKDIIQSYINRTSELTTSQLQFEKHSFGRFNKMKKQSPQYDYINHESIEKIDVLSKTPPSYKELKQKPTELCIRETRWTDDKLKKLHMDLKAMRLNIMDPEIPTLMRKKHKTPVLPSTPYRIQEYKDTAIDQAALCIQETIRGRATQCMINAANNKDNSDYH</sequence>
<accession>A0AAD9RRT6</accession>
<evidence type="ECO:0000256" key="6">
    <source>
        <dbReference type="ARBA" id="ARBA00029555"/>
    </source>
</evidence>
<gene>
    <name evidence="9" type="ORF">KPH14_006917</name>
</gene>
<dbReference type="Pfam" id="PF14738">
    <property type="entry name" value="CFAP91"/>
    <property type="match status" value="1"/>
</dbReference>
<dbReference type="Proteomes" id="UP001258017">
    <property type="component" value="Unassembled WGS sequence"/>
</dbReference>
<evidence type="ECO:0000259" key="8">
    <source>
        <dbReference type="Pfam" id="PF14738"/>
    </source>
</evidence>
<evidence type="ECO:0000313" key="10">
    <source>
        <dbReference type="Proteomes" id="UP001258017"/>
    </source>
</evidence>
<evidence type="ECO:0000256" key="3">
    <source>
        <dbReference type="ARBA" id="ARBA00023212"/>
    </source>
</evidence>
<keyword evidence="10" id="KW-1185">Reference proteome</keyword>
<feature type="domain" description="CFAP91" evidence="8">
    <location>
        <begin position="69"/>
        <end position="221"/>
    </location>
</feature>
<comment type="caution">
    <text evidence="9">The sequence shown here is derived from an EMBL/GenBank/DDBJ whole genome shotgun (WGS) entry which is preliminary data.</text>
</comment>
<feature type="coiled-coil region" evidence="7">
    <location>
        <begin position="179"/>
        <end position="206"/>
    </location>
</feature>